<evidence type="ECO:0000313" key="2">
    <source>
        <dbReference type="EMBL" id="KKK50442.1"/>
    </source>
</evidence>
<feature type="non-terminal residue" evidence="2">
    <location>
        <position position="61"/>
    </location>
</feature>
<evidence type="ECO:0000256" key="1">
    <source>
        <dbReference type="SAM" id="Phobius"/>
    </source>
</evidence>
<keyword evidence="1" id="KW-1133">Transmembrane helix</keyword>
<accession>A0A0F8W172</accession>
<dbReference type="AlphaFoldDB" id="A0A0F8W172"/>
<sequence>MKAKKSTLVYVIAIVVLFGVFSYVYAFIGPSQNPPGGNGILVASSTRALGIATTTVYSTES</sequence>
<keyword evidence="1" id="KW-0472">Membrane</keyword>
<name>A0A0F8W172_9ZZZZ</name>
<comment type="caution">
    <text evidence="2">The sequence shown here is derived from an EMBL/GenBank/DDBJ whole genome shotgun (WGS) entry which is preliminary data.</text>
</comment>
<organism evidence="2">
    <name type="scientific">marine sediment metagenome</name>
    <dbReference type="NCBI Taxonomy" id="412755"/>
    <lineage>
        <taxon>unclassified sequences</taxon>
        <taxon>metagenomes</taxon>
        <taxon>ecological metagenomes</taxon>
    </lineage>
</organism>
<feature type="transmembrane region" description="Helical" evidence="1">
    <location>
        <begin position="7"/>
        <end position="28"/>
    </location>
</feature>
<proteinExistence type="predicted"/>
<protein>
    <submittedName>
        <fullName evidence="2">Uncharacterized protein</fullName>
    </submittedName>
</protein>
<keyword evidence="1" id="KW-0812">Transmembrane</keyword>
<reference evidence="2" key="1">
    <citation type="journal article" date="2015" name="Nature">
        <title>Complex archaea that bridge the gap between prokaryotes and eukaryotes.</title>
        <authorList>
            <person name="Spang A."/>
            <person name="Saw J.H."/>
            <person name="Jorgensen S.L."/>
            <person name="Zaremba-Niedzwiedzka K."/>
            <person name="Martijn J."/>
            <person name="Lind A.E."/>
            <person name="van Eijk R."/>
            <person name="Schleper C."/>
            <person name="Guy L."/>
            <person name="Ettema T.J."/>
        </authorList>
    </citation>
    <scope>NUCLEOTIDE SEQUENCE</scope>
</reference>
<gene>
    <name evidence="2" type="ORF">LCGC14_3124970</name>
</gene>
<dbReference type="EMBL" id="LAZR01068020">
    <property type="protein sequence ID" value="KKK50442.1"/>
    <property type="molecule type" value="Genomic_DNA"/>
</dbReference>